<dbReference type="InterPro" id="IPR020630">
    <property type="entry name" value="THF_DH/CycHdrlase_cat_dom"/>
</dbReference>
<evidence type="ECO:0000259" key="14">
    <source>
        <dbReference type="Pfam" id="PF02882"/>
    </source>
</evidence>
<reference evidence="15 16" key="1">
    <citation type="submission" date="2020-08" db="EMBL/GenBank/DDBJ databases">
        <title>Acidobacteriota in marine sediments use diverse sulfur dissimilation pathways.</title>
        <authorList>
            <person name="Wasmund K."/>
        </authorList>
    </citation>
    <scope>NUCLEOTIDE SEQUENCE [LARGE SCALE GENOMIC DNA]</scope>
    <source>
        <strain evidence="15">MAG AM4</strain>
    </source>
</reference>
<feature type="domain" description="Tetrahydrofolate dehydrogenase/cyclohydrolase catalytic" evidence="13">
    <location>
        <begin position="13"/>
        <end position="128"/>
    </location>
</feature>
<dbReference type="SUPFAM" id="SSF53223">
    <property type="entry name" value="Aminoacid dehydrogenase-like, N-terminal domain"/>
    <property type="match status" value="1"/>
</dbReference>
<evidence type="ECO:0000256" key="1">
    <source>
        <dbReference type="ARBA" id="ARBA00004777"/>
    </source>
</evidence>
<evidence type="ECO:0000256" key="12">
    <source>
        <dbReference type="HAMAP-Rule" id="MF_01576"/>
    </source>
</evidence>
<feature type="binding site" evidence="12">
    <location>
        <begin position="173"/>
        <end position="175"/>
    </location>
    <ligand>
        <name>NADP(+)</name>
        <dbReference type="ChEBI" id="CHEBI:58349"/>
    </ligand>
</feature>
<evidence type="ECO:0000256" key="11">
    <source>
        <dbReference type="ARBA" id="ARBA00023268"/>
    </source>
</evidence>
<evidence type="ECO:0000256" key="8">
    <source>
        <dbReference type="ARBA" id="ARBA00023002"/>
    </source>
</evidence>
<comment type="function">
    <text evidence="12">Catalyzes the oxidation of 5,10-methylenetetrahydrofolate to 5,10-methenyltetrahydrofolate and then the hydrolysis of 5,10-methenyltetrahydrofolate to 10-formyltetrahydrofolate.</text>
</comment>
<dbReference type="InterPro" id="IPR020867">
    <property type="entry name" value="THF_DH/CycHdrlase_CS"/>
</dbReference>
<dbReference type="AlphaFoldDB" id="A0A8J6Y739"/>
<keyword evidence="6 12" id="KW-0378">Hydrolase</keyword>
<keyword evidence="10 12" id="KW-0486">Methionine biosynthesis</keyword>
<dbReference type="Pfam" id="PF02882">
    <property type="entry name" value="THF_DHG_CYH_C"/>
    <property type="match status" value="1"/>
</dbReference>
<dbReference type="GO" id="GO:0005829">
    <property type="term" value="C:cytosol"/>
    <property type="evidence" value="ECO:0007669"/>
    <property type="project" value="TreeGrafter"/>
</dbReference>
<evidence type="ECO:0000256" key="10">
    <source>
        <dbReference type="ARBA" id="ARBA00023167"/>
    </source>
</evidence>
<evidence type="ECO:0000256" key="9">
    <source>
        <dbReference type="ARBA" id="ARBA00023102"/>
    </source>
</evidence>
<comment type="similarity">
    <text evidence="12">Belongs to the tetrahydrofolate dehydrogenase/cyclohydrolase family.</text>
</comment>
<keyword evidence="11 12" id="KW-0511">Multifunctional enzyme</keyword>
<dbReference type="PRINTS" id="PR00085">
    <property type="entry name" value="THFDHDRGNASE"/>
</dbReference>
<sequence>MTDTQAKDGARKLDGKQCAAAIREEVQAGCAGLLEQHGIRPGLTVVLVGEDPASQVYVRNKEKAARAAGMESVILRLPADTGEAEILATIDRLNADDSVHGILVQLPLPADVEEQNVIQRIDPEKDVDGFHPASAGRLLIGMPGFLPCTPAGIMELLKRNGIEMKGRHAVVVGRSNIVGKPMALLLLREHCTVTICHSRTRNLAEVCASADILVAAVGRPGLITADYIKPGAAVVDVGIHRVTDEATCLELFGDNPKRLKSVREKGGTLVGDVHPVDGAARAGWLSPVPGGVGPLTIAMLLKNTLISAGNRVR</sequence>
<dbReference type="NCBIfam" id="NF010783">
    <property type="entry name" value="PRK14186.1"/>
    <property type="match status" value="1"/>
</dbReference>
<evidence type="ECO:0000259" key="13">
    <source>
        <dbReference type="Pfam" id="PF00763"/>
    </source>
</evidence>
<dbReference type="Gene3D" id="3.40.50.720">
    <property type="entry name" value="NAD(P)-binding Rossmann-like Domain"/>
    <property type="match status" value="1"/>
</dbReference>
<evidence type="ECO:0000256" key="3">
    <source>
        <dbReference type="ARBA" id="ARBA00022563"/>
    </source>
</evidence>
<comment type="subunit">
    <text evidence="2 12">Homodimer.</text>
</comment>
<dbReference type="EMBL" id="JACXWD010000033">
    <property type="protein sequence ID" value="MBD3868480.1"/>
    <property type="molecule type" value="Genomic_DNA"/>
</dbReference>
<dbReference type="FunFam" id="3.40.50.720:FF:000006">
    <property type="entry name" value="Bifunctional protein FolD"/>
    <property type="match status" value="1"/>
</dbReference>
<keyword evidence="3 12" id="KW-0554">One-carbon metabolism</keyword>
<keyword evidence="7 12" id="KW-0521">NADP</keyword>
<gene>
    <name evidence="12 15" type="primary">folD</name>
    <name evidence="15" type="ORF">IFK94_10190</name>
</gene>
<dbReference type="GO" id="GO:0035999">
    <property type="term" value="P:tetrahydrofolate interconversion"/>
    <property type="evidence" value="ECO:0007669"/>
    <property type="project" value="UniProtKB-UniRule"/>
</dbReference>
<proteinExistence type="inferred from homology"/>
<evidence type="ECO:0000256" key="7">
    <source>
        <dbReference type="ARBA" id="ARBA00022857"/>
    </source>
</evidence>
<feature type="domain" description="Tetrahydrofolate dehydrogenase/cyclohydrolase NAD(P)-binding" evidence="14">
    <location>
        <begin position="147"/>
        <end position="308"/>
    </location>
</feature>
<comment type="catalytic activity">
    <reaction evidence="12">
        <text>(6R)-5,10-methylene-5,6,7,8-tetrahydrofolate + NADP(+) = (6R)-5,10-methenyltetrahydrofolate + NADPH</text>
        <dbReference type="Rhea" id="RHEA:22812"/>
        <dbReference type="ChEBI" id="CHEBI:15636"/>
        <dbReference type="ChEBI" id="CHEBI:57455"/>
        <dbReference type="ChEBI" id="CHEBI:57783"/>
        <dbReference type="ChEBI" id="CHEBI:58349"/>
        <dbReference type="EC" id="1.5.1.5"/>
    </reaction>
</comment>
<dbReference type="GO" id="GO:0004488">
    <property type="term" value="F:methylenetetrahydrofolate dehydrogenase (NADP+) activity"/>
    <property type="evidence" value="ECO:0007669"/>
    <property type="project" value="UniProtKB-UniRule"/>
</dbReference>
<dbReference type="UniPathway" id="UPA00193"/>
<evidence type="ECO:0000256" key="5">
    <source>
        <dbReference type="ARBA" id="ARBA00022755"/>
    </source>
</evidence>
<accession>A0A8J6Y739</accession>
<name>A0A8J6Y739_9BACT</name>
<dbReference type="Gene3D" id="3.40.50.10860">
    <property type="entry name" value="Leucine Dehydrogenase, chain A, domain 1"/>
    <property type="match status" value="1"/>
</dbReference>
<dbReference type="GO" id="GO:0000105">
    <property type="term" value="P:L-histidine biosynthetic process"/>
    <property type="evidence" value="ECO:0007669"/>
    <property type="project" value="UniProtKB-KW"/>
</dbReference>
<evidence type="ECO:0000256" key="6">
    <source>
        <dbReference type="ARBA" id="ARBA00022801"/>
    </source>
</evidence>
<dbReference type="InterPro" id="IPR046346">
    <property type="entry name" value="Aminoacid_DH-like_N_sf"/>
</dbReference>
<evidence type="ECO:0000256" key="2">
    <source>
        <dbReference type="ARBA" id="ARBA00011738"/>
    </source>
</evidence>
<evidence type="ECO:0000313" key="15">
    <source>
        <dbReference type="EMBL" id="MBD3868480.1"/>
    </source>
</evidence>
<dbReference type="SUPFAM" id="SSF51735">
    <property type="entry name" value="NAD(P)-binding Rossmann-fold domains"/>
    <property type="match status" value="1"/>
</dbReference>
<comment type="caution">
    <text evidence="12">Lacks conserved residue(s) required for the propagation of feature annotation.</text>
</comment>
<comment type="catalytic activity">
    <reaction evidence="12">
        <text>(6R)-5,10-methenyltetrahydrofolate + H2O = (6R)-10-formyltetrahydrofolate + H(+)</text>
        <dbReference type="Rhea" id="RHEA:23700"/>
        <dbReference type="ChEBI" id="CHEBI:15377"/>
        <dbReference type="ChEBI" id="CHEBI:15378"/>
        <dbReference type="ChEBI" id="CHEBI:57455"/>
        <dbReference type="ChEBI" id="CHEBI:195366"/>
        <dbReference type="EC" id="3.5.4.9"/>
    </reaction>
</comment>
<evidence type="ECO:0000313" key="16">
    <source>
        <dbReference type="Proteomes" id="UP000648239"/>
    </source>
</evidence>
<comment type="pathway">
    <text evidence="1 12">One-carbon metabolism; tetrahydrofolate interconversion.</text>
</comment>
<feature type="binding site" evidence="12">
    <location>
        <position position="239"/>
    </location>
    <ligand>
        <name>NADP(+)</name>
        <dbReference type="ChEBI" id="CHEBI:58349"/>
    </ligand>
</feature>
<dbReference type="EC" id="3.5.4.9" evidence="12"/>
<keyword evidence="9 12" id="KW-0368">Histidine biosynthesis</keyword>
<dbReference type="InterPro" id="IPR000672">
    <property type="entry name" value="THF_DH/CycHdrlase"/>
</dbReference>
<keyword evidence="4 12" id="KW-0028">Amino-acid biosynthesis</keyword>
<keyword evidence="8 12" id="KW-0560">Oxidoreductase</keyword>
<dbReference type="PANTHER" id="PTHR48099">
    <property type="entry name" value="C-1-TETRAHYDROFOLATE SYNTHASE, CYTOPLASMIC-RELATED"/>
    <property type="match status" value="1"/>
</dbReference>
<organism evidence="15 16">
    <name type="scientific">Candidatus Polarisedimenticola svalbardensis</name>
    <dbReference type="NCBI Taxonomy" id="2886004"/>
    <lineage>
        <taxon>Bacteria</taxon>
        <taxon>Pseudomonadati</taxon>
        <taxon>Acidobacteriota</taxon>
        <taxon>Candidatus Polarisedimenticolia</taxon>
        <taxon>Candidatus Polarisedimenticolales</taxon>
        <taxon>Candidatus Polarisedimenticolaceae</taxon>
        <taxon>Candidatus Polarisedimenticola</taxon>
    </lineage>
</organism>
<dbReference type="Proteomes" id="UP000648239">
    <property type="component" value="Unassembled WGS sequence"/>
</dbReference>
<protein>
    <recommendedName>
        <fullName evidence="12">Bifunctional protein FolD</fullName>
    </recommendedName>
    <domain>
        <recommendedName>
            <fullName evidence="12">Methylenetetrahydrofolate dehydrogenase</fullName>
            <ecNumber evidence="12">1.5.1.5</ecNumber>
        </recommendedName>
    </domain>
    <domain>
        <recommendedName>
            <fullName evidence="12">Methenyltetrahydrofolate cyclohydrolase</fullName>
            <ecNumber evidence="12">3.5.4.9</ecNumber>
        </recommendedName>
    </domain>
</protein>
<evidence type="ECO:0000256" key="4">
    <source>
        <dbReference type="ARBA" id="ARBA00022605"/>
    </source>
</evidence>
<dbReference type="HAMAP" id="MF_01576">
    <property type="entry name" value="THF_DHG_CYH"/>
    <property type="match status" value="1"/>
</dbReference>
<dbReference type="FunFam" id="3.40.50.10860:FF:000005">
    <property type="entry name" value="C-1-tetrahydrofolate synthase, cytoplasmic, putative"/>
    <property type="match status" value="1"/>
</dbReference>
<comment type="caution">
    <text evidence="15">The sequence shown here is derived from an EMBL/GenBank/DDBJ whole genome shotgun (WGS) entry which is preliminary data.</text>
</comment>
<dbReference type="InterPro" id="IPR036291">
    <property type="entry name" value="NAD(P)-bd_dom_sf"/>
</dbReference>
<dbReference type="GO" id="GO:0006164">
    <property type="term" value="P:purine nucleotide biosynthetic process"/>
    <property type="evidence" value="ECO:0007669"/>
    <property type="project" value="UniProtKB-KW"/>
</dbReference>
<dbReference type="PROSITE" id="PS00766">
    <property type="entry name" value="THF_DHG_CYH_1"/>
    <property type="match status" value="1"/>
</dbReference>
<keyword evidence="5 12" id="KW-0658">Purine biosynthesis</keyword>
<dbReference type="Pfam" id="PF00763">
    <property type="entry name" value="THF_DHG_CYH"/>
    <property type="match status" value="1"/>
</dbReference>
<dbReference type="InterPro" id="IPR020631">
    <property type="entry name" value="THF_DH/CycHdrlase_NAD-bd_dom"/>
</dbReference>
<dbReference type="GO" id="GO:0004477">
    <property type="term" value="F:methenyltetrahydrofolate cyclohydrolase activity"/>
    <property type="evidence" value="ECO:0007669"/>
    <property type="project" value="UniProtKB-UniRule"/>
</dbReference>
<dbReference type="CDD" id="cd01080">
    <property type="entry name" value="NAD_bind_m-THF_DH_Cyclohyd"/>
    <property type="match status" value="1"/>
</dbReference>
<dbReference type="GO" id="GO:0009086">
    <property type="term" value="P:methionine biosynthetic process"/>
    <property type="evidence" value="ECO:0007669"/>
    <property type="project" value="UniProtKB-KW"/>
</dbReference>
<dbReference type="PANTHER" id="PTHR48099:SF5">
    <property type="entry name" value="C-1-TETRAHYDROFOLATE SYNTHASE, CYTOPLASMIC"/>
    <property type="match status" value="1"/>
</dbReference>
<dbReference type="EC" id="1.5.1.5" evidence="12"/>